<evidence type="ECO:0000313" key="3">
    <source>
        <dbReference type="Proteomes" id="UP000585050"/>
    </source>
</evidence>
<dbReference type="EMBL" id="JABAIL010000014">
    <property type="protein sequence ID" value="NLR94685.1"/>
    <property type="molecule type" value="Genomic_DNA"/>
</dbReference>
<sequence length="114" mass="12901">MLNKILYIVTTVLLFSFNSFAGNIYSKVQSSVADAEYTLCKGDINNDYYHITQNQEKVSTMNVGGVMVDVFQNEDGDKMIITHIQDKYGWTVINHKEDNLGPVISDLIISIYNL</sequence>
<gene>
    <name evidence="2" type="ORF">HGP29_26000</name>
</gene>
<accession>A0A7X8XZ61</accession>
<dbReference type="AlphaFoldDB" id="A0A7X8XZ61"/>
<proteinExistence type="predicted"/>
<dbReference type="Proteomes" id="UP000585050">
    <property type="component" value="Unassembled WGS sequence"/>
</dbReference>
<protein>
    <submittedName>
        <fullName evidence="2">Uncharacterized protein</fullName>
    </submittedName>
</protein>
<keyword evidence="1" id="KW-0732">Signal</keyword>
<reference evidence="2 3" key="1">
    <citation type="submission" date="2020-04" db="EMBL/GenBank/DDBJ databases">
        <title>Flammeovirga sp. SR4, a novel species isolated from seawater.</title>
        <authorList>
            <person name="Wang X."/>
        </authorList>
    </citation>
    <scope>NUCLEOTIDE SEQUENCE [LARGE SCALE GENOMIC DNA]</scope>
    <source>
        <strain evidence="2 3">SR4</strain>
    </source>
</reference>
<evidence type="ECO:0000256" key="1">
    <source>
        <dbReference type="SAM" id="SignalP"/>
    </source>
</evidence>
<name>A0A7X8XZ61_9BACT</name>
<keyword evidence="3" id="KW-1185">Reference proteome</keyword>
<comment type="caution">
    <text evidence="2">The sequence shown here is derived from an EMBL/GenBank/DDBJ whole genome shotgun (WGS) entry which is preliminary data.</text>
</comment>
<organism evidence="2 3">
    <name type="scientific">Flammeovirga agarivorans</name>
    <dbReference type="NCBI Taxonomy" id="2726742"/>
    <lineage>
        <taxon>Bacteria</taxon>
        <taxon>Pseudomonadati</taxon>
        <taxon>Bacteroidota</taxon>
        <taxon>Cytophagia</taxon>
        <taxon>Cytophagales</taxon>
        <taxon>Flammeovirgaceae</taxon>
        <taxon>Flammeovirga</taxon>
    </lineage>
</organism>
<evidence type="ECO:0000313" key="2">
    <source>
        <dbReference type="EMBL" id="NLR94685.1"/>
    </source>
</evidence>
<feature type="signal peptide" evidence="1">
    <location>
        <begin position="1"/>
        <end position="21"/>
    </location>
</feature>
<dbReference type="RefSeq" id="WP_168885394.1">
    <property type="nucleotide sequence ID" value="NZ_JABAIL010000014.1"/>
</dbReference>
<feature type="chain" id="PRO_5031308461" evidence="1">
    <location>
        <begin position="22"/>
        <end position="114"/>
    </location>
</feature>